<comment type="caution">
    <text evidence="1">The sequence shown here is derived from an EMBL/GenBank/DDBJ whole genome shotgun (WGS) entry which is preliminary data.</text>
</comment>
<evidence type="ECO:0000313" key="4">
    <source>
        <dbReference type="Proteomes" id="UP000435112"/>
    </source>
</evidence>
<protein>
    <submittedName>
        <fullName evidence="1">Uncharacterized protein</fullName>
    </submittedName>
</protein>
<dbReference type="AlphaFoldDB" id="A0A6A3HBS7"/>
<evidence type="ECO:0000313" key="3">
    <source>
        <dbReference type="Proteomes" id="UP000434957"/>
    </source>
</evidence>
<keyword evidence="3" id="KW-1185">Reference proteome</keyword>
<dbReference type="Proteomes" id="UP000434957">
    <property type="component" value="Unassembled WGS sequence"/>
</dbReference>
<gene>
    <name evidence="1" type="ORF">PR002_g28110</name>
    <name evidence="2" type="ORF">PR003_g29133</name>
</gene>
<accession>A0A6A3HBS7</accession>
<dbReference type="Proteomes" id="UP000435112">
    <property type="component" value="Unassembled WGS sequence"/>
</dbReference>
<evidence type="ECO:0000313" key="1">
    <source>
        <dbReference type="EMBL" id="KAE8967289.1"/>
    </source>
</evidence>
<organism evidence="1 4">
    <name type="scientific">Phytophthora rubi</name>
    <dbReference type="NCBI Taxonomy" id="129364"/>
    <lineage>
        <taxon>Eukaryota</taxon>
        <taxon>Sar</taxon>
        <taxon>Stramenopiles</taxon>
        <taxon>Oomycota</taxon>
        <taxon>Peronosporomycetes</taxon>
        <taxon>Peronosporales</taxon>
        <taxon>Peronosporaceae</taxon>
        <taxon>Phytophthora</taxon>
    </lineage>
</organism>
<proteinExistence type="predicted"/>
<evidence type="ECO:0000313" key="2">
    <source>
        <dbReference type="EMBL" id="KAE9276177.1"/>
    </source>
</evidence>
<dbReference type="EMBL" id="QXFT01004732">
    <property type="protein sequence ID" value="KAE9276177.1"/>
    <property type="molecule type" value="Genomic_DNA"/>
</dbReference>
<reference evidence="1 4" key="1">
    <citation type="submission" date="2018-09" db="EMBL/GenBank/DDBJ databases">
        <title>Genomic investigation of the strawberry pathogen Phytophthora fragariae indicates pathogenicity is determined by transcriptional variation in three key races.</title>
        <authorList>
            <person name="Adams T.M."/>
            <person name="Armitage A.D."/>
            <person name="Sobczyk M.K."/>
            <person name="Bates H.J."/>
            <person name="Dunwell J.M."/>
            <person name="Nellist C.F."/>
            <person name="Harrison R.J."/>
        </authorList>
    </citation>
    <scope>NUCLEOTIDE SEQUENCE [LARGE SCALE GENOMIC DNA]</scope>
    <source>
        <strain evidence="1 4">SCRP324</strain>
        <strain evidence="2 3">SCRP333</strain>
    </source>
</reference>
<dbReference type="EMBL" id="QXFU01004739">
    <property type="protein sequence ID" value="KAE8967289.1"/>
    <property type="molecule type" value="Genomic_DNA"/>
</dbReference>
<name>A0A6A3HBS7_9STRA</name>
<sequence>MKFAAIVIAAETAPKQNGDKKEWSWGGPWGWGWLGSSVEMGWWLGLVKILAGDRLHEGGFVRKVWSPLR</sequence>